<protein>
    <submittedName>
        <fullName evidence="2">ScyD/ScyE family protein</fullName>
    </submittedName>
</protein>
<reference evidence="2 3" key="1">
    <citation type="journal article" date="2019" name="Int. J. Syst. Evol. Microbiol.">
        <title>The Global Catalogue of Microorganisms (GCM) 10K type strain sequencing project: providing services to taxonomists for standard genome sequencing and annotation.</title>
        <authorList>
            <consortium name="The Broad Institute Genomics Platform"/>
            <consortium name="The Broad Institute Genome Sequencing Center for Infectious Disease"/>
            <person name="Wu L."/>
            <person name="Ma J."/>
        </authorList>
    </citation>
    <scope>NUCLEOTIDE SEQUENCE [LARGE SCALE GENOMIC DNA]</scope>
    <source>
        <strain evidence="2 3">JCM 11813</strain>
    </source>
</reference>
<gene>
    <name evidence="2" type="ORF">GCM10009606_12490</name>
</gene>
<name>A0ABN1UDE1_9ACTN</name>
<proteinExistence type="predicted"/>
<sequence length="381" mass="38933">MLSGHRAANTGALIETIRRKHMRRTPLIPVAVAALSLLATALAPAANAADGTLVADGLVSPLKVAVATDGTVYVTQNFAGLLTEVAPGGDPEVIYADEAHREIGGVSVSGDVVTFTATGGPTDAAVYTYTPNGDGWDQAEIADTGLYEKTHNPDGTRTYGIRGLSKACKRSIPKDNREGMVAYGGIKDSHPYATTTVGDTTYVADAAGNDILAVGPGGEISTLALLPPVKATVTKKLRKGWGLPKCTQGKTFKGEPVPTDIEVGPDGNLYVTTLGGRLGEVAPVGSVYQVALATGTVTLMKGGLYTPTGIAISPTGTAYISLLFPGVVMQQPLGGDASPLAEVPYAADVEYGTGGVYVTSADLEGDPADPHGQVLLFPAGG</sequence>
<accession>A0ABN1UDE1</accession>
<keyword evidence="3" id="KW-1185">Reference proteome</keyword>
<organism evidence="2 3">
    <name type="scientific">Nocardioides aquiterrae</name>
    <dbReference type="NCBI Taxonomy" id="203799"/>
    <lineage>
        <taxon>Bacteria</taxon>
        <taxon>Bacillati</taxon>
        <taxon>Actinomycetota</taxon>
        <taxon>Actinomycetes</taxon>
        <taxon>Propionibacteriales</taxon>
        <taxon>Nocardioidaceae</taxon>
        <taxon>Nocardioides</taxon>
    </lineage>
</organism>
<dbReference type="NCBIfam" id="NF033206">
    <property type="entry name" value="ScyE_fam"/>
    <property type="match status" value="1"/>
</dbReference>
<comment type="caution">
    <text evidence="2">The sequence shown here is derived from an EMBL/GenBank/DDBJ whole genome shotgun (WGS) entry which is preliminary data.</text>
</comment>
<dbReference type="EMBL" id="BAAAJE010000004">
    <property type="protein sequence ID" value="GAA1133805.1"/>
    <property type="molecule type" value="Genomic_DNA"/>
</dbReference>
<dbReference type="InterPro" id="IPR048031">
    <property type="entry name" value="ScyD/ScyE-like"/>
</dbReference>
<dbReference type="Gene3D" id="2.120.10.30">
    <property type="entry name" value="TolB, C-terminal domain"/>
    <property type="match status" value="1"/>
</dbReference>
<dbReference type="Proteomes" id="UP001499979">
    <property type="component" value="Unassembled WGS sequence"/>
</dbReference>
<feature type="signal peptide" evidence="1">
    <location>
        <begin position="1"/>
        <end position="48"/>
    </location>
</feature>
<dbReference type="InterPro" id="IPR011042">
    <property type="entry name" value="6-blade_b-propeller_TolB-like"/>
</dbReference>
<keyword evidence="1" id="KW-0732">Signal</keyword>
<evidence type="ECO:0000256" key="1">
    <source>
        <dbReference type="SAM" id="SignalP"/>
    </source>
</evidence>
<feature type="chain" id="PRO_5045075368" evidence="1">
    <location>
        <begin position="49"/>
        <end position="381"/>
    </location>
</feature>
<evidence type="ECO:0000313" key="2">
    <source>
        <dbReference type="EMBL" id="GAA1133805.1"/>
    </source>
</evidence>
<dbReference type="SUPFAM" id="SSF63829">
    <property type="entry name" value="Calcium-dependent phosphotriesterase"/>
    <property type="match status" value="1"/>
</dbReference>
<evidence type="ECO:0000313" key="3">
    <source>
        <dbReference type="Proteomes" id="UP001499979"/>
    </source>
</evidence>